<protein>
    <recommendedName>
        <fullName evidence="6">D-cysteine desulfhydrase 2, mitochondrial</fullName>
    </recommendedName>
</protein>
<dbReference type="SUPFAM" id="SSF53686">
    <property type="entry name" value="Tryptophan synthase beta subunit-like PLP-dependent enzymes"/>
    <property type="match status" value="1"/>
</dbReference>
<dbReference type="PANTHER" id="PTHR43780:SF7">
    <property type="entry name" value="D-CYSTEINE DESULFHYDRASE 2, MITOCHONDRIAL"/>
    <property type="match status" value="1"/>
</dbReference>
<keyword evidence="3" id="KW-0663">Pyridoxal phosphate</keyword>
<keyword evidence="5" id="KW-1185">Reference proteome</keyword>
<organism evidence="4 5">
    <name type="scientific">Solanum commersonii</name>
    <name type="common">Commerson's wild potato</name>
    <name type="synonym">Commerson's nightshade</name>
    <dbReference type="NCBI Taxonomy" id="4109"/>
    <lineage>
        <taxon>Eukaryota</taxon>
        <taxon>Viridiplantae</taxon>
        <taxon>Streptophyta</taxon>
        <taxon>Embryophyta</taxon>
        <taxon>Tracheophyta</taxon>
        <taxon>Spermatophyta</taxon>
        <taxon>Magnoliopsida</taxon>
        <taxon>eudicotyledons</taxon>
        <taxon>Gunneridae</taxon>
        <taxon>Pentapetalae</taxon>
        <taxon>asterids</taxon>
        <taxon>lamiids</taxon>
        <taxon>Solanales</taxon>
        <taxon>Solanaceae</taxon>
        <taxon>Solanoideae</taxon>
        <taxon>Solaneae</taxon>
        <taxon>Solanum</taxon>
    </lineage>
</organism>
<dbReference type="EMBL" id="JACXVP010000007">
    <property type="protein sequence ID" value="KAG5595723.1"/>
    <property type="molecule type" value="Genomic_DNA"/>
</dbReference>
<name>A0A9J5Y4Y1_SOLCO</name>
<comment type="caution">
    <text evidence="4">The sequence shown here is derived from an EMBL/GenBank/DDBJ whole genome shotgun (WGS) entry which is preliminary data.</text>
</comment>
<reference evidence="4 5" key="1">
    <citation type="submission" date="2020-09" db="EMBL/GenBank/DDBJ databases">
        <title>De no assembly of potato wild relative species, Solanum commersonii.</title>
        <authorList>
            <person name="Cho K."/>
        </authorList>
    </citation>
    <scope>NUCLEOTIDE SEQUENCE [LARGE SCALE GENOMIC DNA]</scope>
    <source>
        <strain evidence="4">LZ3.2</strain>
        <tissue evidence="4">Leaf</tissue>
    </source>
</reference>
<dbReference type="InterPro" id="IPR027278">
    <property type="entry name" value="ACCD_DCysDesulf"/>
</dbReference>
<dbReference type="PANTHER" id="PTHR43780">
    <property type="entry name" value="1-AMINOCYCLOPROPANE-1-CARBOXYLATE DEAMINASE-RELATED"/>
    <property type="match status" value="1"/>
</dbReference>
<sequence>MLKCTKFQLQQPRNGMILSSAFNLHCGSSPNGLKETLKSNLHKEEYVSRFLKRKWALRSPDTKINQITISKEDLQQGGEYLGNLSFLNNPQLSMMRNNRQQPSFYVVRDDLLHPLVNGNKARKLDALLPLLEDSSVTDVVTCGGCQSAHAAAVAVSCAERGLKSHLLLRGEQPATLTGYNLISTLYGNVSYVPRSLYARREEMLLKHAHIVAGNDGLVFSVADLEASLFSHGCDDHSSHVDSLTKRSKKVAIINEGAGDAAALLVIYVNNASCRCCAFVEYLSQDHLFGKDQQLKILIDAGTGTTAVGFGIGAVCLGCFTLHLGKQMLTGLEPGLVHWVERSSPRKFGNILKGKSKYVKDCSRDRYSSRSGLHFGCLGTGNSTWSGGICRSGNASHRRYTRYVWSSSALQILLRNMLKDEYYS</sequence>
<proteinExistence type="inferred from homology"/>
<accession>A0A9J5Y4Y1</accession>
<dbReference type="AlphaFoldDB" id="A0A9J5Y4Y1"/>
<evidence type="ECO:0000313" key="4">
    <source>
        <dbReference type="EMBL" id="KAG5595723.1"/>
    </source>
</evidence>
<dbReference type="OrthoDB" id="10266364at2759"/>
<evidence type="ECO:0000256" key="1">
    <source>
        <dbReference type="ARBA" id="ARBA00001933"/>
    </source>
</evidence>
<evidence type="ECO:0000313" key="5">
    <source>
        <dbReference type="Proteomes" id="UP000824120"/>
    </source>
</evidence>
<evidence type="ECO:0000256" key="2">
    <source>
        <dbReference type="ARBA" id="ARBA00008639"/>
    </source>
</evidence>
<comment type="cofactor">
    <cofactor evidence="1">
        <name>pyridoxal 5'-phosphate</name>
        <dbReference type="ChEBI" id="CHEBI:597326"/>
    </cofactor>
</comment>
<dbReference type="FunFam" id="3.40.50.1100:FF:000050">
    <property type="entry name" value="D-cysteine desulfhydrase 2, mitochondrial"/>
    <property type="match status" value="1"/>
</dbReference>
<evidence type="ECO:0008006" key="6">
    <source>
        <dbReference type="Google" id="ProtNLM"/>
    </source>
</evidence>
<dbReference type="InterPro" id="IPR036052">
    <property type="entry name" value="TrpB-like_PALP_sf"/>
</dbReference>
<dbReference type="GO" id="GO:0019148">
    <property type="term" value="F:D-cysteine desulfhydrase activity"/>
    <property type="evidence" value="ECO:0007669"/>
    <property type="project" value="TreeGrafter"/>
</dbReference>
<gene>
    <name evidence="4" type="ORF">H5410_036955</name>
</gene>
<comment type="similarity">
    <text evidence="2">Belongs to the ACC deaminase/D-cysteine desulfhydrase family.</text>
</comment>
<evidence type="ECO:0000256" key="3">
    <source>
        <dbReference type="ARBA" id="ARBA00022898"/>
    </source>
</evidence>
<dbReference type="Gene3D" id="3.40.50.1100">
    <property type="match status" value="1"/>
</dbReference>
<dbReference type="Proteomes" id="UP000824120">
    <property type="component" value="Chromosome 7"/>
</dbReference>